<gene>
    <name evidence="1" type="ORF">GCM10022408_00130</name>
</gene>
<accession>A0ABP7R9H9</accession>
<comment type="caution">
    <text evidence="1">The sequence shown here is derived from an EMBL/GenBank/DDBJ whole genome shotgun (WGS) entry which is preliminary data.</text>
</comment>
<evidence type="ECO:0008006" key="3">
    <source>
        <dbReference type="Google" id="ProtNLM"/>
    </source>
</evidence>
<name>A0ABP7R9H9_9BACT</name>
<sequence length="49" mass="5690">MLDAKKKNINIDSEKISIYHLDLNQKINNSNPEKNFILDKQGEVITVVY</sequence>
<organism evidence="1 2">
    <name type="scientific">Hymenobacter fastidiosus</name>
    <dbReference type="NCBI Taxonomy" id="486264"/>
    <lineage>
        <taxon>Bacteria</taxon>
        <taxon>Pseudomonadati</taxon>
        <taxon>Bacteroidota</taxon>
        <taxon>Cytophagia</taxon>
        <taxon>Cytophagales</taxon>
        <taxon>Hymenobacteraceae</taxon>
        <taxon>Hymenobacter</taxon>
    </lineage>
</organism>
<protein>
    <recommendedName>
        <fullName evidence="3">Redoxin domain-containing protein</fullName>
    </recommendedName>
</protein>
<evidence type="ECO:0000313" key="2">
    <source>
        <dbReference type="Proteomes" id="UP001500567"/>
    </source>
</evidence>
<reference evidence="2" key="1">
    <citation type="journal article" date="2019" name="Int. J. Syst. Evol. Microbiol.">
        <title>The Global Catalogue of Microorganisms (GCM) 10K type strain sequencing project: providing services to taxonomists for standard genome sequencing and annotation.</title>
        <authorList>
            <consortium name="The Broad Institute Genomics Platform"/>
            <consortium name="The Broad Institute Genome Sequencing Center for Infectious Disease"/>
            <person name="Wu L."/>
            <person name="Ma J."/>
        </authorList>
    </citation>
    <scope>NUCLEOTIDE SEQUENCE [LARGE SCALE GENOMIC DNA]</scope>
    <source>
        <strain evidence="2">JCM 17224</strain>
    </source>
</reference>
<dbReference type="EMBL" id="BAABDJ010000001">
    <property type="protein sequence ID" value="GAA3993993.1"/>
    <property type="molecule type" value="Genomic_DNA"/>
</dbReference>
<proteinExistence type="predicted"/>
<keyword evidence="2" id="KW-1185">Reference proteome</keyword>
<dbReference type="Proteomes" id="UP001500567">
    <property type="component" value="Unassembled WGS sequence"/>
</dbReference>
<evidence type="ECO:0000313" key="1">
    <source>
        <dbReference type="EMBL" id="GAA3993993.1"/>
    </source>
</evidence>